<dbReference type="EMBL" id="JAAAIP010000163">
    <property type="protein sequence ID" value="KAG0324104.1"/>
    <property type="molecule type" value="Genomic_DNA"/>
</dbReference>
<gene>
    <name evidence="2" type="ORF">BGZ99_002209</name>
</gene>
<organism evidence="2 3">
    <name type="scientific">Dissophora globulifera</name>
    <dbReference type="NCBI Taxonomy" id="979702"/>
    <lineage>
        <taxon>Eukaryota</taxon>
        <taxon>Fungi</taxon>
        <taxon>Fungi incertae sedis</taxon>
        <taxon>Mucoromycota</taxon>
        <taxon>Mortierellomycotina</taxon>
        <taxon>Mortierellomycetes</taxon>
        <taxon>Mortierellales</taxon>
        <taxon>Mortierellaceae</taxon>
        <taxon>Dissophora</taxon>
    </lineage>
</organism>
<keyword evidence="3" id="KW-1185">Reference proteome</keyword>
<feature type="region of interest" description="Disordered" evidence="1">
    <location>
        <begin position="37"/>
        <end position="60"/>
    </location>
</feature>
<feature type="region of interest" description="Disordered" evidence="1">
    <location>
        <begin position="73"/>
        <end position="151"/>
    </location>
</feature>
<evidence type="ECO:0000313" key="3">
    <source>
        <dbReference type="Proteomes" id="UP000738325"/>
    </source>
</evidence>
<feature type="region of interest" description="Disordered" evidence="1">
    <location>
        <begin position="1"/>
        <end position="23"/>
    </location>
</feature>
<reference evidence="2" key="1">
    <citation type="journal article" date="2020" name="Fungal Divers.">
        <title>Resolving the Mortierellaceae phylogeny through synthesis of multi-gene phylogenetics and phylogenomics.</title>
        <authorList>
            <person name="Vandepol N."/>
            <person name="Liber J."/>
            <person name="Desiro A."/>
            <person name="Na H."/>
            <person name="Kennedy M."/>
            <person name="Barry K."/>
            <person name="Grigoriev I.V."/>
            <person name="Miller A.N."/>
            <person name="O'Donnell K."/>
            <person name="Stajich J.E."/>
            <person name="Bonito G."/>
        </authorList>
    </citation>
    <scope>NUCLEOTIDE SEQUENCE</scope>
    <source>
        <strain evidence="2">REB-010B</strain>
    </source>
</reference>
<sequence>MGLTRTPSQYGKITAQPLSSPSVQSVLRTKTNYQQLPSALDTSNGNGNSNNEAPLKKKNTLTRTFSAVLDNSISVNNNNNNTASTDTAPTTPSSSDNRRRSLTKRGAAKARLLVHKDEDVEDGADEEPDTSFGHVADSPAAKIASNTGRSNPTTLLVKSAAVETATTLLSIERASRSQDKVVVGPAEVETKRRALTNDEDVWDIEYAPPREEEQPYDPGFELDAFALTTVPPALAYHTRSIGNFDIGLPDMTPAKIRRSGSPNGLEEKEQEQDSQQRDSDDDDDSLDRMAAMPKSSVTADGFINVVWSDEEDDEDDHAAHPKGGRCFGIKDLQDVSKTRPPFDGFAFDIEASEDSLSEDEDDIFADNSLNAKNSMKGSSSSKKEVDEFNDAFGLSDLEDESKLQAPFSDDFAFQL</sequence>
<feature type="compositionally biased region" description="Low complexity" evidence="1">
    <location>
        <begin position="76"/>
        <end position="95"/>
    </location>
</feature>
<evidence type="ECO:0000256" key="1">
    <source>
        <dbReference type="SAM" id="MobiDB-lite"/>
    </source>
</evidence>
<name>A0A9P6RS54_9FUNG</name>
<comment type="caution">
    <text evidence="2">The sequence shown here is derived from an EMBL/GenBank/DDBJ whole genome shotgun (WGS) entry which is preliminary data.</text>
</comment>
<feature type="region of interest" description="Disordered" evidence="1">
    <location>
        <begin position="247"/>
        <end position="294"/>
    </location>
</feature>
<proteinExistence type="predicted"/>
<dbReference type="AlphaFoldDB" id="A0A9P6RS54"/>
<dbReference type="Proteomes" id="UP000738325">
    <property type="component" value="Unassembled WGS sequence"/>
</dbReference>
<accession>A0A9P6RS54</accession>
<dbReference type="OrthoDB" id="2441497at2759"/>
<feature type="compositionally biased region" description="Acidic residues" evidence="1">
    <location>
        <begin position="119"/>
        <end position="129"/>
    </location>
</feature>
<evidence type="ECO:0000313" key="2">
    <source>
        <dbReference type="EMBL" id="KAG0324104.1"/>
    </source>
</evidence>
<feature type="compositionally biased region" description="Polar residues" evidence="1">
    <location>
        <begin position="37"/>
        <end position="52"/>
    </location>
</feature>
<protein>
    <submittedName>
        <fullName evidence="2">Uncharacterized protein</fullName>
    </submittedName>
</protein>